<dbReference type="Gene3D" id="1.10.260.40">
    <property type="entry name" value="lambda repressor-like DNA-binding domains"/>
    <property type="match status" value="1"/>
</dbReference>
<evidence type="ECO:0000256" key="3">
    <source>
        <dbReference type="ARBA" id="ARBA00023163"/>
    </source>
</evidence>
<dbReference type="EMBL" id="FZOD01000035">
    <property type="protein sequence ID" value="SNT34386.1"/>
    <property type="molecule type" value="Genomic_DNA"/>
</dbReference>
<keyword evidence="3" id="KW-0804">Transcription</keyword>
<gene>
    <name evidence="6" type="ORF">SAMN05216276_103569</name>
</gene>
<dbReference type="PANTHER" id="PTHR30146:SF109">
    <property type="entry name" value="HTH-TYPE TRANSCRIPTIONAL REGULATOR GALS"/>
    <property type="match status" value="1"/>
</dbReference>
<evidence type="ECO:0000259" key="5">
    <source>
        <dbReference type="PROSITE" id="PS51186"/>
    </source>
</evidence>
<dbReference type="SMART" id="SM00354">
    <property type="entry name" value="HTH_LACI"/>
    <property type="match status" value="1"/>
</dbReference>
<dbReference type="InterPro" id="IPR016181">
    <property type="entry name" value="Acyl_CoA_acyltransferase"/>
</dbReference>
<keyword evidence="2" id="KW-0238">DNA-binding</keyword>
<dbReference type="Pfam" id="PF13508">
    <property type="entry name" value="Acetyltransf_7"/>
    <property type="match status" value="1"/>
</dbReference>
<evidence type="ECO:0000313" key="6">
    <source>
        <dbReference type="EMBL" id="SNT34386.1"/>
    </source>
</evidence>
<dbReference type="GO" id="GO:0003700">
    <property type="term" value="F:DNA-binding transcription factor activity"/>
    <property type="evidence" value="ECO:0007669"/>
    <property type="project" value="TreeGrafter"/>
</dbReference>
<evidence type="ECO:0000313" key="7">
    <source>
        <dbReference type="Proteomes" id="UP000198282"/>
    </source>
</evidence>
<proteinExistence type="predicted"/>
<organism evidence="6 7">
    <name type="scientific">Streptosporangium subroseum</name>
    <dbReference type="NCBI Taxonomy" id="106412"/>
    <lineage>
        <taxon>Bacteria</taxon>
        <taxon>Bacillati</taxon>
        <taxon>Actinomycetota</taxon>
        <taxon>Actinomycetes</taxon>
        <taxon>Streptosporangiales</taxon>
        <taxon>Streptosporangiaceae</taxon>
        <taxon>Streptosporangium</taxon>
    </lineage>
</organism>
<dbReference type="InterPro" id="IPR000182">
    <property type="entry name" value="GNAT_dom"/>
</dbReference>
<dbReference type="Proteomes" id="UP000198282">
    <property type="component" value="Unassembled WGS sequence"/>
</dbReference>
<keyword evidence="7" id="KW-1185">Reference proteome</keyword>
<evidence type="ECO:0000256" key="1">
    <source>
        <dbReference type="ARBA" id="ARBA00023015"/>
    </source>
</evidence>
<dbReference type="GO" id="GO:0016747">
    <property type="term" value="F:acyltransferase activity, transferring groups other than amino-acyl groups"/>
    <property type="evidence" value="ECO:0007669"/>
    <property type="project" value="InterPro"/>
</dbReference>
<protein>
    <submittedName>
        <fullName evidence="6">Regulatory protein, lacI family</fullName>
    </submittedName>
</protein>
<sequence>MFSLVMTRRATITDVATLAGASVATASAQLDSRVDVRKATGQPVPDAAARLGFPPNALAQGLRSGQTRTVGLLTGDLVGRFGIPVLLGTKTLSGQARWQRCPFGTGKMAALPFRDRQGGSVTLGMVPRVRPTMAGTPPRHTSRLNRVVFMTAEPAHAVPAMRMTSLHLATRNAAALWTALAETRGHGLFRRPGFVSVDGNERNGLRILLLSPEPDADDLAELTELARRRPAGQVVVEDPFSSVDMSDLGLTPRRLPVMIRHPAPASAPSTTPSTVQVDRVESGDQLETVERIVVNGFPLPNFQPYRPGEAVPRSLLERQGVDLFLATRDGAHAGACITVTDAEVSGVYWVTTLPEHRSRGIGRALMHAVLENLRGPITLTSATAGKPLYDSLGFDTVTRATWWA</sequence>
<evidence type="ECO:0000256" key="2">
    <source>
        <dbReference type="ARBA" id="ARBA00023125"/>
    </source>
</evidence>
<dbReference type="InterPro" id="IPR010982">
    <property type="entry name" value="Lambda_DNA-bd_dom_sf"/>
</dbReference>
<feature type="domain" description="HTH lacI-type" evidence="4">
    <location>
        <begin position="10"/>
        <end position="64"/>
    </location>
</feature>
<dbReference type="GO" id="GO:0000976">
    <property type="term" value="F:transcription cis-regulatory region binding"/>
    <property type="evidence" value="ECO:0007669"/>
    <property type="project" value="TreeGrafter"/>
</dbReference>
<dbReference type="CDD" id="cd04301">
    <property type="entry name" value="NAT_SF"/>
    <property type="match status" value="1"/>
</dbReference>
<dbReference type="Pfam" id="PF00356">
    <property type="entry name" value="LacI"/>
    <property type="match status" value="1"/>
</dbReference>
<dbReference type="InterPro" id="IPR000843">
    <property type="entry name" value="HTH_LacI"/>
</dbReference>
<reference evidence="6 7" key="1">
    <citation type="submission" date="2017-06" db="EMBL/GenBank/DDBJ databases">
        <authorList>
            <person name="Kim H.J."/>
            <person name="Triplett B.A."/>
        </authorList>
    </citation>
    <scope>NUCLEOTIDE SEQUENCE [LARGE SCALE GENOMIC DNA]</scope>
    <source>
        <strain evidence="6 7">CGMCC 4.2132</strain>
    </source>
</reference>
<dbReference type="PANTHER" id="PTHR30146">
    <property type="entry name" value="LACI-RELATED TRANSCRIPTIONAL REPRESSOR"/>
    <property type="match status" value="1"/>
</dbReference>
<dbReference type="PROSITE" id="PS50932">
    <property type="entry name" value="HTH_LACI_2"/>
    <property type="match status" value="1"/>
</dbReference>
<dbReference type="SUPFAM" id="SSF55729">
    <property type="entry name" value="Acyl-CoA N-acyltransferases (Nat)"/>
    <property type="match status" value="1"/>
</dbReference>
<keyword evidence="1" id="KW-0805">Transcription regulation</keyword>
<dbReference type="Gene3D" id="3.40.630.30">
    <property type="match status" value="1"/>
</dbReference>
<dbReference type="PROSITE" id="PS51186">
    <property type="entry name" value="GNAT"/>
    <property type="match status" value="1"/>
</dbReference>
<accession>A0A239LV29</accession>
<dbReference type="SUPFAM" id="SSF47413">
    <property type="entry name" value="lambda repressor-like DNA-binding domains"/>
    <property type="match status" value="1"/>
</dbReference>
<evidence type="ECO:0000259" key="4">
    <source>
        <dbReference type="PROSITE" id="PS50932"/>
    </source>
</evidence>
<name>A0A239LV29_9ACTN</name>
<feature type="domain" description="N-acetyltransferase" evidence="5">
    <location>
        <begin position="275"/>
        <end position="404"/>
    </location>
</feature>
<dbReference type="AlphaFoldDB" id="A0A239LV29"/>